<organism evidence="3 4">
    <name type="scientific">Gordonia phthalatica</name>
    <dbReference type="NCBI Taxonomy" id="1136941"/>
    <lineage>
        <taxon>Bacteria</taxon>
        <taxon>Bacillati</taxon>
        <taxon>Actinomycetota</taxon>
        <taxon>Actinomycetes</taxon>
        <taxon>Mycobacteriales</taxon>
        <taxon>Gordoniaceae</taxon>
        <taxon>Gordonia</taxon>
    </lineage>
</organism>
<evidence type="ECO:0000259" key="2">
    <source>
        <dbReference type="Pfam" id="PF13462"/>
    </source>
</evidence>
<protein>
    <recommendedName>
        <fullName evidence="2">Thioredoxin-like fold domain-containing protein</fullName>
    </recommendedName>
</protein>
<sequence length="248" mass="25479">MGDAEVSRLRTVAAGAFAVAALLAGCGVDGTAVKASGDSGTPTSTGTSTPGSTTPGSSPDTTTAPDGAFRIAKSDNVRVVVTVVEDMACPACKAFEAAYGSVLDEISDLPGAAVDYRIISFLDRMSDDKYSSRAANASYCVWNRSGDAAQKQDVWLKFQTAAFRDQPREGGPGLPDSKLADLAASAGAPDAASCITTGKYKADVASNSAKTLADPSFEGTPTILVNGEKVDLRSAARLLDMVEELLPK</sequence>
<dbReference type="Pfam" id="PF13462">
    <property type="entry name" value="Thioredoxin_4"/>
    <property type="match status" value="1"/>
</dbReference>
<evidence type="ECO:0000313" key="4">
    <source>
        <dbReference type="Proteomes" id="UP000063789"/>
    </source>
</evidence>
<dbReference type="AlphaFoldDB" id="A0A0N9MRP8"/>
<reference evidence="4" key="1">
    <citation type="submission" date="2015-06" db="EMBL/GenBank/DDBJ databases">
        <title>Complete genome sequence and metabolic analysis of phthalate degradation pathway in Gordonia sp. QH-11.</title>
        <authorList>
            <person name="Jin D."/>
            <person name="Kong X."/>
            <person name="Bai Z."/>
        </authorList>
    </citation>
    <scope>NUCLEOTIDE SEQUENCE [LARGE SCALE GENOMIC DNA]</scope>
    <source>
        <strain evidence="4">QH-11</strain>
    </source>
</reference>
<accession>A0A0N9MRP8</accession>
<gene>
    <name evidence="3" type="ORF">ACH46_15855</name>
</gene>
<feature type="compositionally biased region" description="Low complexity" evidence="1">
    <location>
        <begin position="36"/>
        <end position="63"/>
    </location>
</feature>
<dbReference type="Proteomes" id="UP000063789">
    <property type="component" value="Chromosome"/>
</dbReference>
<dbReference type="Gene3D" id="3.40.30.10">
    <property type="entry name" value="Glutaredoxin"/>
    <property type="match status" value="1"/>
</dbReference>
<dbReference type="STRING" id="1136941.ACH46_15855"/>
<dbReference type="SUPFAM" id="SSF52833">
    <property type="entry name" value="Thioredoxin-like"/>
    <property type="match status" value="1"/>
</dbReference>
<proteinExistence type="predicted"/>
<feature type="domain" description="Thioredoxin-like fold" evidence="2">
    <location>
        <begin position="78"/>
        <end position="242"/>
    </location>
</feature>
<feature type="region of interest" description="Disordered" evidence="1">
    <location>
        <begin position="34"/>
        <end position="67"/>
    </location>
</feature>
<name>A0A0N9MRP8_9ACTN</name>
<dbReference type="InterPro" id="IPR012336">
    <property type="entry name" value="Thioredoxin-like_fold"/>
</dbReference>
<dbReference type="RefSeq" id="WP_062393775.1">
    <property type="nucleotide sequence ID" value="NZ_CP011853.1"/>
</dbReference>
<dbReference type="InterPro" id="IPR036249">
    <property type="entry name" value="Thioredoxin-like_sf"/>
</dbReference>
<reference evidence="3 4" key="2">
    <citation type="journal article" date="2017" name="Int. J. Syst. Evol. Microbiol.">
        <title>Gordonia phthalatica sp. nov., a di-n-butyl phthalate-degrading bacterium isolated from activated sludge.</title>
        <authorList>
            <person name="Jin D."/>
            <person name="Kong X."/>
            <person name="Jia M."/>
            <person name="Yu X."/>
            <person name="Wang X."/>
            <person name="Zhuang X."/>
            <person name="Deng Y."/>
            <person name="Bai Z."/>
        </authorList>
    </citation>
    <scope>NUCLEOTIDE SEQUENCE [LARGE SCALE GENOMIC DNA]</scope>
    <source>
        <strain evidence="3 4">QH-11</strain>
    </source>
</reference>
<keyword evidence="4" id="KW-1185">Reference proteome</keyword>
<dbReference type="OrthoDB" id="117402at2"/>
<evidence type="ECO:0000313" key="3">
    <source>
        <dbReference type="EMBL" id="ALG85683.1"/>
    </source>
</evidence>
<dbReference type="PATRIC" id="fig|1136941.3.peg.3240"/>
<dbReference type="KEGG" id="goq:ACH46_15855"/>
<evidence type="ECO:0000256" key="1">
    <source>
        <dbReference type="SAM" id="MobiDB-lite"/>
    </source>
</evidence>
<dbReference type="EMBL" id="CP011853">
    <property type="protein sequence ID" value="ALG85683.1"/>
    <property type="molecule type" value="Genomic_DNA"/>
</dbReference>